<dbReference type="RefSeq" id="WP_170091056.1">
    <property type="nucleotide sequence ID" value="NZ_JABAFP010000002.1"/>
</dbReference>
<name>A0A848C1R9_9LACO</name>
<evidence type="ECO:0000313" key="2">
    <source>
        <dbReference type="Proteomes" id="UP000563853"/>
    </source>
</evidence>
<accession>A0A848C1R9</accession>
<reference evidence="1 2" key="1">
    <citation type="submission" date="2020-04" db="EMBL/GenBank/DDBJ databases">
        <authorList>
            <person name="Hitch T.C.A."/>
            <person name="Wylensek D."/>
            <person name="Clavel T."/>
        </authorList>
    </citation>
    <scope>NUCLEOTIDE SEQUENCE [LARGE SCALE GENOMIC DNA]</scope>
    <source>
        <strain evidence="1 2">WCA-389-WT-5H1</strain>
    </source>
</reference>
<evidence type="ECO:0000313" key="1">
    <source>
        <dbReference type="EMBL" id="NME41323.1"/>
    </source>
</evidence>
<gene>
    <name evidence="1" type="ORF">HF863_00780</name>
</gene>
<dbReference type="Proteomes" id="UP000563853">
    <property type="component" value="Unassembled WGS sequence"/>
</dbReference>
<proteinExistence type="predicted"/>
<organism evidence="1 2">
    <name type="scientific">Ligilactobacillus agilis</name>
    <dbReference type="NCBI Taxonomy" id="1601"/>
    <lineage>
        <taxon>Bacteria</taxon>
        <taxon>Bacillati</taxon>
        <taxon>Bacillota</taxon>
        <taxon>Bacilli</taxon>
        <taxon>Lactobacillales</taxon>
        <taxon>Lactobacillaceae</taxon>
        <taxon>Ligilactobacillus</taxon>
    </lineage>
</organism>
<protein>
    <recommendedName>
        <fullName evidence="3">Helix-turn-helix domain-containing protein</fullName>
    </recommendedName>
</protein>
<sequence length="91" mass="10685">MELTLSAPEDFLSQLLREGKKEGITINVVSNQIQTDKKLMTAKDLKKELAIGEDTLRELLTDGLPIYEKSRKSKWFYYPEVIEWIRTNRRI</sequence>
<evidence type="ECO:0008006" key="3">
    <source>
        <dbReference type="Google" id="ProtNLM"/>
    </source>
</evidence>
<dbReference type="AlphaFoldDB" id="A0A848C1R9"/>
<comment type="caution">
    <text evidence="1">The sequence shown here is derived from an EMBL/GenBank/DDBJ whole genome shotgun (WGS) entry which is preliminary data.</text>
</comment>
<dbReference type="EMBL" id="JABAFP010000002">
    <property type="protein sequence ID" value="NME41323.1"/>
    <property type="molecule type" value="Genomic_DNA"/>
</dbReference>